<organism evidence="1 2">
    <name type="scientific">Forsythia ovata</name>
    <dbReference type="NCBI Taxonomy" id="205694"/>
    <lineage>
        <taxon>Eukaryota</taxon>
        <taxon>Viridiplantae</taxon>
        <taxon>Streptophyta</taxon>
        <taxon>Embryophyta</taxon>
        <taxon>Tracheophyta</taxon>
        <taxon>Spermatophyta</taxon>
        <taxon>Magnoliopsida</taxon>
        <taxon>eudicotyledons</taxon>
        <taxon>Gunneridae</taxon>
        <taxon>Pentapetalae</taxon>
        <taxon>asterids</taxon>
        <taxon>lamiids</taxon>
        <taxon>Lamiales</taxon>
        <taxon>Oleaceae</taxon>
        <taxon>Forsythieae</taxon>
        <taxon>Forsythia</taxon>
    </lineage>
</organism>
<dbReference type="EMBL" id="JBFOLJ010000004">
    <property type="protein sequence ID" value="KAL2545419.1"/>
    <property type="molecule type" value="Genomic_DNA"/>
</dbReference>
<dbReference type="Proteomes" id="UP001604277">
    <property type="component" value="Unassembled WGS sequence"/>
</dbReference>
<keyword evidence="2" id="KW-1185">Reference proteome</keyword>
<comment type="caution">
    <text evidence="1">The sequence shown here is derived from an EMBL/GenBank/DDBJ whole genome shotgun (WGS) entry which is preliminary data.</text>
</comment>
<evidence type="ECO:0000313" key="2">
    <source>
        <dbReference type="Proteomes" id="UP001604277"/>
    </source>
</evidence>
<sequence>MNEGSEHQTQLTEDTNVNIDIGFGDLHEEALQDTYTDYEDFDKLESLDSDKQISNNSSHIFASKQTNVYQGSDLSTNFFAPRVAHRGKDYDPFSLPSSVITLCINSGTYV</sequence>
<reference evidence="2" key="1">
    <citation type="submission" date="2024-07" db="EMBL/GenBank/DDBJ databases">
        <title>Two chromosome-level genome assemblies of Korean endemic species Abeliophyllum distichum and Forsythia ovata (Oleaceae).</title>
        <authorList>
            <person name="Jang H."/>
        </authorList>
    </citation>
    <scope>NUCLEOTIDE SEQUENCE [LARGE SCALE GENOMIC DNA]</scope>
</reference>
<evidence type="ECO:0000313" key="1">
    <source>
        <dbReference type="EMBL" id="KAL2545419.1"/>
    </source>
</evidence>
<protein>
    <submittedName>
        <fullName evidence="1">Uncharacterized protein</fullName>
    </submittedName>
</protein>
<proteinExistence type="predicted"/>
<dbReference type="AlphaFoldDB" id="A0ABD1W6Z1"/>
<accession>A0ABD1W6Z1</accession>
<name>A0ABD1W6Z1_9LAMI</name>
<gene>
    <name evidence="1" type="ORF">Fot_14652</name>
</gene>